<protein>
    <recommendedName>
        <fullName evidence="3">Reverse transcriptase domain-containing protein</fullName>
    </recommendedName>
</protein>
<sequence>MQNNEIARARQEIDEDNMLVGDFLTPQIIQNQSSIVYPPFGQPNFQLKTNVIHLFQNRHQFYGRAEENPHTHISRFLENVPTLQISRNLRRRHPATFVPTYSTGQIF</sequence>
<reference evidence="2" key="1">
    <citation type="submission" date="2024-07" db="EMBL/GenBank/DDBJ databases">
        <title>Two chromosome-level genome assemblies of Korean endemic species Abeliophyllum distichum and Forsythia ovata (Oleaceae).</title>
        <authorList>
            <person name="Jang H."/>
        </authorList>
    </citation>
    <scope>NUCLEOTIDE SEQUENCE [LARGE SCALE GENOMIC DNA]</scope>
</reference>
<dbReference type="EMBL" id="JBFOLK010000003">
    <property type="protein sequence ID" value="KAL2526166.1"/>
    <property type="molecule type" value="Genomic_DNA"/>
</dbReference>
<evidence type="ECO:0000313" key="2">
    <source>
        <dbReference type="Proteomes" id="UP001604336"/>
    </source>
</evidence>
<keyword evidence="2" id="KW-1185">Reference proteome</keyword>
<dbReference type="AlphaFoldDB" id="A0ABD1UM84"/>
<organism evidence="1 2">
    <name type="scientific">Abeliophyllum distichum</name>
    <dbReference type="NCBI Taxonomy" id="126358"/>
    <lineage>
        <taxon>Eukaryota</taxon>
        <taxon>Viridiplantae</taxon>
        <taxon>Streptophyta</taxon>
        <taxon>Embryophyta</taxon>
        <taxon>Tracheophyta</taxon>
        <taxon>Spermatophyta</taxon>
        <taxon>Magnoliopsida</taxon>
        <taxon>eudicotyledons</taxon>
        <taxon>Gunneridae</taxon>
        <taxon>Pentapetalae</taxon>
        <taxon>asterids</taxon>
        <taxon>lamiids</taxon>
        <taxon>Lamiales</taxon>
        <taxon>Oleaceae</taxon>
        <taxon>Forsythieae</taxon>
        <taxon>Abeliophyllum</taxon>
    </lineage>
</organism>
<evidence type="ECO:0008006" key="3">
    <source>
        <dbReference type="Google" id="ProtNLM"/>
    </source>
</evidence>
<comment type="caution">
    <text evidence="1">The sequence shown here is derived from an EMBL/GenBank/DDBJ whole genome shotgun (WGS) entry which is preliminary data.</text>
</comment>
<name>A0ABD1UM84_9LAMI</name>
<accession>A0ABD1UM84</accession>
<dbReference type="Proteomes" id="UP001604336">
    <property type="component" value="Unassembled WGS sequence"/>
</dbReference>
<proteinExistence type="predicted"/>
<evidence type="ECO:0000313" key="1">
    <source>
        <dbReference type="EMBL" id="KAL2526166.1"/>
    </source>
</evidence>
<gene>
    <name evidence="1" type="ORF">Adt_11220</name>
</gene>